<evidence type="ECO:0000256" key="1">
    <source>
        <dbReference type="ARBA" id="ARBA00004251"/>
    </source>
</evidence>
<evidence type="ECO:0000313" key="18">
    <source>
        <dbReference type="EMBL" id="NXS11257.1"/>
    </source>
</evidence>
<dbReference type="PANTHER" id="PTHR11860:SF82">
    <property type="entry name" value="POLYMERIC IMMUNOGLOBULIN RECEPTOR"/>
    <property type="match status" value="1"/>
</dbReference>
<keyword evidence="7" id="KW-1133">Transmembrane helix</keyword>
<dbReference type="GO" id="GO:0005886">
    <property type="term" value="C:plasma membrane"/>
    <property type="evidence" value="ECO:0007669"/>
    <property type="project" value="UniProtKB-SubCell"/>
</dbReference>
<protein>
    <recommendedName>
        <fullName evidence="15">Polymeric immunoglobulin receptor</fullName>
    </recommendedName>
</protein>
<dbReference type="InterPro" id="IPR050671">
    <property type="entry name" value="CD300_family_receptors"/>
</dbReference>
<evidence type="ECO:0000256" key="12">
    <source>
        <dbReference type="ARBA" id="ARBA00049599"/>
    </source>
</evidence>
<comment type="subunit">
    <text evidence="14">Interacts (mainly via CDR1-like domain) with dimeric IgA. Interacts (mainly via CDR2-like domain) with pentameric IgM.</text>
</comment>
<dbReference type="Pfam" id="PF07686">
    <property type="entry name" value="V-set"/>
    <property type="match status" value="4"/>
</dbReference>
<evidence type="ECO:0000256" key="8">
    <source>
        <dbReference type="ARBA" id="ARBA00023136"/>
    </source>
</evidence>
<evidence type="ECO:0000259" key="17">
    <source>
        <dbReference type="PROSITE" id="PS50835"/>
    </source>
</evidence>
<dbReference type="SMART" id="SM00409">
    <property type="entry name" value="IG"/>
    <property type="match status" value="4"/>
</dbReference>
<dbReference type="Gene3D" id="2.60.40.10">
    <property type="entry name" value="Immunoglobulins"/>
    <property type="match status" value="4"/>
</dbReference>
<dbReference type="EMBL" id="VYZS01088339">
    <property type="protein sequence ID" value="NXS11257.1"/>
    <property type="molecule type" value="Genomic_DNA"/>
</dbReference>
<feature type="chain" id="PRO_5029579925" description="Polymeric immunoglobulin receptor" evidence="16">
    <location>
        <begin position="18"/>
        <end position="461"/>
    </location>
</feature>
<dbReference type="AlphaFoldDB" id="A0A7L2RS73"/>
<evidence type="ECO:0000256" key="15">
    <source>
        <dbReference type="ARBA" id="ARBA00049745"/>
    </source>
</evidence>
<comment type="function">
    <text evidence="12">Mediates selective transcytosis of polymeric IgA and IgM across mucosal epithelial cells. Binds polymeric IgA and IgM at the basolateral surface of epithelial cells. The complex is then transported across the cell to be secreted at the apical surface. During this process, a cleavage occurs that separates the extracellular (known as the secretory component) from the transmembrane segment.</text>
</comment>
<evidence type="ECO:0000256" key="4">
    <source>
        <dbReference type="ARBA" id="ARBA00022525"/>
    </source>
</evidence>
<keyword evidence="9" id="KW-1015">Disulfide bond</keyword>
<keyword evidence="5" id="KW-0812">Transmembrane</keyword>
<keyword evidence="6 16" id="KW-0732">Signal</keyword>
<dbReference type="InterPro" id="IPR003599">
    <property type="entry name" value="Ig_sub"/>
</dbReference>
<keyword evidence="11" id="KW-0393">Immunoglobulin domain</keyword>
<dbReference type="PROSITE" id="PS50835">
    <property type="entry name" value="IG_LIKE"/>
    <property type="match status" value="2"/>
</dbReference>
<dbReference type="OrthoDB" id="6157407at2759"/>
<evidence type="ECO:0000256" key="14">
    <source>
        <dbReference type="ARBA" id="ARBA00049678"/>
    </source>
</evidence>
<feature type="signal peptide" evidence="16">
    <location>
        <begin position="1"/>
        <end position="17"/>
    </location>
</feature>
<evidence type="ECO:0000256" key="16">
    <source>
        <dbReference type="SAM" id="SignalP"/>
    </source>
</evidence>
<accession>A0A7L2RS73</accession>
<proteinExistence type="predicted"/>
<evidence type="ECO:0000256" key="9">
    <source>
        <dbReference type="ARBA" id="ARBA00023157"/>
    </source>
</evidence>
<dbReference type="SUPFAM" id="SSF48726">
    <property type="entry name" value="Immunoglobulin"/>
    <property type="match status" value="4"/>
</dbReference>
<comment type="function">
    <text evidence="13">Through its N-linked glycans ensures anchoring of secretory IgA (sIgA) molecules to mucus lining the epithelial surface to neutralize extracellular pathogens. On its own (free form) may act as a non-specific microbial scavenger to prevent pathogen interaction with epithelial cells.</text>
</comment>
<organism evidence="18 19">
    <name type="scientific">Neodrepanis coruscans</name>
    <name type="common">wattled asity</name>
    <dbReference type="NCBI Taxonomy" id="254563"/>
    <lineage>
        <taxon>Eukaryota</taxon>
        <taxon>Metazoa</taxon>
        <taxon>Chordata</taxon>
        <taxon>Craniata</taxon>
        <taxon>Vertebrata</taxon>
        <taxon>Euteleostomi</taxon>
        <taxon>Archelosauria</taxon>
        <taxon>Archosauria</taxon>
        <taxon>Dinosauria</taxon>
        <taxon>Saurischia</taxon>
        <taxon>Theropoda</taxon>
        <taxon>Coelurosauria</taxon>
        <taxon>Aves</taxon>
        <taxon>Neognathae</taxon>
        <taxon>Neoaves</taxon>
        <taxon>Telluraves</taxon>
        <taxon>Australaves</taxon>
        <taxon>Passeriformes</taxon>
        <taxon>Philepittidae</taxon>
        <taxon>Neodrepanis</taxon>
    </lineage>
</organism>
<comment type="caution">
    <text evidence="18">The sequence shown here is derived from an EMBL/GenBank/DDBJ whole genome shotgun (WGS) entry which is preliminary data.</text>
</comment>
<feature type="non-terminal residue" evidence="18">
    <location>
        <position position="1"/>
    </location>
</feature>
<dbReference type="GO" id="GO:0004888">
    <property type="term" value="F:transmembrane signaling receptor activity"/>
    <property type="evidence" value="ECO:0007669"/>
    <property type="project" value="TreeGrafter"/>
</dbReference>
<dbReference type="InterPro" id="IPR013783">
    <property type="entry name" value="Ig-like_fold"/>
</dbReference>
<dbReference type="InterPro" id="IPR013106">
    <property type="entry name" value="Ig_V-set"/>
</dbReference>
<evidence type="ECO:0000256" key="10">
    <source>
        <dbReference type="ARBA" id="ARBA00023180"/>
    </source>
</evidence>
<reference evidence="18 19" key="1">
    <citation type="submission" date="2019-09" db="EMBL/GenBank/DDBJ databases">
        <title>Bird 10,000 Genomes (B10K) Project - Family phase.</title>
        <authorList>
            <person name="Zhang G."/>
        </authorList>
    </citation>
    <scope>NUCLEOTIDE SEQUENCE [LARGE SCALE GENOMIC DNA]</scope>
    <source>
        <strain evidence="18">B10K-DU-002-79</strain>
    </source>
</reference>
<evidence type="ECO:0000256" key="3">
    <source>
        <dbReference type="ARBA" id="ARBA00022475"/>
    </source>
</evidence>
<dbReference type="CDD" id="cd05716">
    <property type="entry name" value="IgV_pIgR_like"/>
    <property type="match status" value="3"/>
</dbReference>
<feature type="non-terminal residue" evidence="18">
    <location>
        <position position="461"/>
    </location>
</feature>
<keyword evidence="19" id="KW-1185">Reference proteome</keyword>
<evidence type="ECO:0000256" key="11">
    <source>
        <dbReference type="ARBA" id="ARBA00023319"/>
    </source>
</evidence>
<keyword evidence="8" id="KW-0472">Membrane</keyword>
<evidence type="ECO:0000256" key="13">
    <source>
        <dbReference type="ARBA" id="ARBA00049604"/>
    </source>
</evidence>
<evidence type="ECO:0000256" key="2">
    <source>
        <dbReference type="ARBA" id="ARBA00004613"/>
    </source>
</evidence>
<comment type="subcellular location">
    <subcellularLocation>
        <location evidence="1">Cell membrane</location>
        <topology evidence="1">Single-pass type I membrane protein</topology>
    </subcellularLocation>
    <subcellularLocation>
        <location evidence="2">Secreted</location>
    </subcellularLocation>
</comment>
<gene>
    <name evidence="18" type="primary">Pigr_0</name>
    <name evidence="18" type="ORF">NEOCOR_R02068</name>
</gene>
<keyword evidence="10" id="KW-0325">Glycoprotein</keyword>
<evidence type="ECO:0000313" key="19">
    <source>
        <dbReference type="Proteomes" id="UP000560066"/>
    </source>
</evidence>
<evidence type="ECO:0000256" key="7">
    <source>
        <dbReference type="ARBA" id="ARBA00022989"/>
    </source>
</evidence>
<name>A0A7L2RS73_9PASS</name>
<keyword evidence="3" id="KW-1003">Cell membrane</keyword>
<dbReference type="GO" id="GO:0005576">
    <property type="term" value="C:extracellular region"/>
    <property type="evidence" value="ECO:0007669"/>
    <property type="project" value="UniProtKB-SubCell"/>
</dbReference>
<keyword evidence="4" id="KW-0964">Secreted</keyword>
<dbReference type="InterPro" id="IPR007110">
    <property type="entry name" value="Ig-like_dom"/>
</dbReference>
<evidence type="ECO:0000256" key="5">
    <source>
        <dbReference type="ARBA" id="ARBA00022692"/>
    </source>
</evidence>
<feature type="domain" description="Ig-like" evidence="17">
    <location>
        <begin position="251"/>
        <end position="353"/>
    </location>
</feature>
<dbReference type="Proteomes" id="UP000560066">
    <property type="component" value="Unassembled WGS sequence"/>
</dbReference>
<dbReference type="PANTHER" id="PTHR11860">
    <property type="entry name" value="POLYMERIC-IMMUNOGLOBULIN RECEPTOR"/>
    <property type="match status" value="1"/>
</dbReference>
<evidence type="ECO:0000256" key="6">
    <source>
        <dbReference type="ARBA" id="ARBA00022729"/>
    </source>
</evidence>
<feature type="domain" description="Ig-like" evidence="17">
    <location>
        <begin position="357"/>
        <end position="458"/>
    </location>
</feature>
<dbReference type="InterPro" id="IPR036179">
    <property type="entry name" value="Ig-like_dom_sf"/>
</dbReference>
<sequence length="461" mass="51480">MTLLAFVFLLAFLPAESARSRHVLKSTSNPVFGPRQVYGLLNDSTIVKCFYPPTSVNRHDRKYWCRQQGGTCVTVASTNGFVASSYKGRVSITDHPEEHNFQINISALAPTDAGTYQCGVGVNGRGLSYRVTLEVNQDSPVPEAAELFYVKLHSTWTVSCEFGSEFANLRRYLCKMEKGECHNIADSQGVNEDFTGRVLLSYEKEGASFGVTMTQMDWEDTGLYQCGVGEYGKSGVSKELDVFIYEDKKFPQLKSTVTGKTGSSATFECFYEPISRSSTKTWCMWRPRGCGKIIDSQGNVKPGYEGRVAMFENPENHTVTIVLNQLTTKDVGYYWCMTDEVKEQQSSAELKVIEGEPQLAAEKKVEAQVGSRVDLTCSYPCSYYSYKKYWCKWNTTGCFMVPSSDQRQLGPETTCSNANKTIILSFDSVTEADEGWYWCGVKRNGLFGETIAVELTVTEGE</sequence>